<dbReference type="PROSITE" id="PS50020">
    <property type="entry name" value="WW_DOMAIN_2"/>
    <property type="match status" value="1"/>
</dbReference>
<dbReference type="Gene3D" id="1.10.840.10">
    <property type="entry name" value="Ras guanine-nucleotide exchange factors catalytic domain"/>
    <property type="match status" value="1"/>
</dbReference>
<dbReference type="InterPro" id="IPR036020">
    <property type="entry name" value="WW_dom_sf"/>
</dbReference>
<protein>
    <submittedName>
        <fullName evidence="10">Ras GEF</fullName>
    </submittedName>
</protein>
<dbReference type="CDD" id="cd06224">
    <property type="entry name" value="REM"/>
    <property type="match status" value="1"/>
</dbReference>
<keyword evidence="2 3" id="KW-0344">Guanine-nucleotide releasing factor</keyword>
<dbReference type="InterPro" id="IPR056685">
    <property type="entry name" value="DUF7783"/>
</dbReference>
<dbReference type="SMART" id="SM00326">
    <property type="entry name" value="SH3"/>
    <property type="match status" value="1"/>
</dbReference>
<feature type="region of interest" description="Disordered" evidence="5">
    <location>
        <begin position="113"/>
        <end position="136"/>
    </location>
</feature>
<evidence type="ECO:0000313" key="11">
    <source>
        <dbReference type="Proteomes" id="UP000070444"/>
    </source>
</evidence>
<gene>
    <name evidence="10" type="ORF">CONCODRAFT_81092</name>
</gene>
<evidence type="ECO:0000256" key="3">
    <source>
        <dbReference type="PROSITE-ProRule" id="PRU00168"/>
    </source>
</evidence>
<feature type="compositionally biased region" description="Polar residues" evidence="5">
    <location>
        <begin position="113"/>
        <end position="122"/>
    </location>
</feature>
<dbReference type="Pfam" id="PF00018">
    <property type="entry name" value="SH3_1"/>
    <property type="match status" value="1"/>
</dbReference>
<dbReference type="SMART" id="SM00147">
    <property type="entry name" value="RasGEF"/>
    <property type="match status" value="1"/>
</dbReference>
<dbReference type="InterPro" id="IPR000651">
    <property type="entry name" value="Ras-like_Gua-exchang_fac_N"/>
</dbReference>
<dbReference type="PROSITE" id="PS50009">
    <property type="entry name" value="RASGEF_CAT"/>
    <property type="match status" value="1"/>
</dbReference>
<dbReference type="InterPro" id="IPR001452">
    <property type="entry name" value="SH3_domain"/>
</dbReference>
<dbReference type="CDD" id="cd00155">
    <property type="entry name" value="RasGEF"/>
    <property type="match status" value="1"/>
</dbReference>
<dbReference type="InterPro" id="IPR036964">
    <property type="entry name" value="RASGEF_cat_dom_sf"/>
</dbReference>
<reference evidence="10 11" key="1">
    <citation type="journal article" date="2015" name="Genome Biol. Evol.">
        <title>Phylogenomic analyses indicate that early fungi evolved digesting cell walls of algal ancestors of land plants.</title>
        <authorList>
            <person name="Chang Y."/>
            <person name="Wang S."/>
            <person name="Sekimoto S."/>
            <person name="Aerts A.L."/>
            <person name="Choi C."/>
            <person name="Clum A."/>
            <person name="LaButti K.M."/>
            <person name="Lindquist E.A."/>
            <person name="Yee Ngan C."/>
            <person name="Ohm R.A."/>
            <person name="Salamov A.A."/>
            <person name="Grigoriev I.V."/>
            <person name="Spatafora J.W."/>
            <person name="Berbee M.L."/>
        </authorList>
    </citation>
    <scope>NUCLEOTIDE SEQUENCE [LARGE SCALE GENOMIC DNA]</scope>
    <source>
        <strain evidence="10 11">NRRL 28638</strain>
    </source>
</reference>
<dbReference type="Pfam" id="PF25006">
    <property type="entry name" value="DUF7783"/>
    <property type="match status" value="1"/>
</dbReference>
<evidence type="ECO:0000259" key="6">
    <source>
        <dbReference type="PROSITE" id="PS50002"/>
    </source>
</evidence>
<dbReference type="Gene3D" id="1.20.870.10">
    <property type="entry name" value="Son of sevenless (SoS) protein Chain: S domain 1"/>
    <property type="match status" value="1"/>
</dbReference>
<evidence type="ECO:0000256" key="2">
    <source>
        <dbReference type="ARBA" id="ARBA00022658"/>
    </source>
</evidence>
<dbReference type="GO" id="GO:0005085">
    <property type="term" value="F:guanyl-nucleotide exchange factor activity"/>
    <property type="evidence" value="ECO:0007669"/>
    <property type="project" value="UniProtKB-KW"/>
</dbReference>
<evidence type="ECO:0000259" key="7">
    <source>
        <dbReference type="PROSITE" id="PS50009"/>
    </source>
</evidence>
<evidence type="ECO:0000256" key="4">
    <source>
        <dbReference type="PROSITE-ProRule" id="PRU00192"/>
    </source>
</evidence>
<dbReference type="InterPro" id="IPR023578">
    <property type="entry name" value="Ras_GEF_dom_sf"/>
</dbReference>
<evidence type="ECO:0000313" key="10">
    <source>
        <dbReference type="EMBL" id="KXN74214.1"/>
    </source>
</evidence>
<dbReference type="PANTHER" id="PTHR23113">
    <property type="entry name" value="GUANINE NUCLEOTIDE EXCHANGE FACTOR"/>
    <property type="match status" value="1"/>
</dbReference>
<keyword evidence="1 4" id="KW-0728">SH3 domain</keyword>
<feature type="domain" description="SH3" evidence="6">
    <location>
        <begin position="10"/>
        <end position="70"/>
    </location>
</feature>
<dbReference type="Proteomes" id="UP000070444">
    <property type="component" value="Unassembled WGS sequence"/>
</dbReference>
<accession>A0A137PGT4</accession>
<evidence type="ECO:0000256" key="5">
    <source>
        <dbReference type="SAM" id="MobiDB-lite"/>
    </source>
</evidence>
<feature type="domain" description="WW" evidence="8">
    <location>
        <begin position="153"/>
        <end position="186"/>
    </location>
</feature>
<feature type="compositionally biased region" description="Low complexity" evidence="5">
    <location>
        <begin position="662"/>
        <end position="677"/>
    </location>
</feature>
<evidence type="ECO:0000259" key="9">
    <source>
        <dbReference type="PROSITE" id="PS50212"/>
    </source>
</evidence>
<dbReference type="Pfam" id="PF00618">
    <property type="entry name" value="RasGEF_N"/>
    <property type="match status" value="1"/>
</dbReference>
<feature type="region of interest" description="Disordered" evidence="5">
    <location>
        <begin position="67"/>
        <end position="95"/>
    </location>
</feature>
<dbReference type="SMART" id="SM00229">
    <property type="entry name" value="RasGEFN"/>
    <property type="match status" value="1"/>
</dbReference>
<feature type="region of interest" description="Disordered" evidence="5">
    <location>
        <begin position="396"/>
        <end position="421"/>
    </location>
</feature>
<dbReference type="GO" id="GO:0005886">
    <property type="term" value="C:plasma membrane"/>
    <property type="evidence" value="ECO:0007669"/>
    <property type="project" value="TreeGrafter"/>
</dbReference>
<dbReference type="SUPFAM" id="SSF51045">
    <property type="entry name" value="WW domain"/>
    <property type="match status" value="1"/>
</dbReference>
<dbReference type="GO" id="GO:0007265">
    <property type="term" value="P:Ras protein signal transduction"/>
    <property type="evidence" value="ECO:0007669"/>
    <property type="project" value="TreeGrafter"/>
</dbReference>
<dbReference type="STRING" id="796925.A0A137PGT4"/>
<dbReference type="PROSITE" id="PS50212">
    <property type="entry name" value="RASGEF_NTER"/>
    <property type="match status" value="1"/>
</dbReference>
<feature type="compositionally biased region" description="Basic and acidic residues" evidence="5">
    <location>
        <begin position="404"/>
        <end position="421"/>
    </location>
</feature>
<dbReference type="OrthoDB" id="546434at2759"/>
<evidence type="ECO:0000256" key="1">
    <source>
        <dbReference type="ARBA" id="ARBA00022443"/>
    </source>
</evidence>
<sequence>MSSRKSTSTDIMEVVETLYPFNQDIEGCLKFDKGEKLEVFQKLPSGWWLGRNEEGKRGWFPSNFILKDQDENNSSSPKSLKRLTPAEKLKQNQPVPEISAELLKNIEENNLSLPSETLSAPESPNMRKLRLKRSAASSPQLDKLPFVDKDQLNQLPPNWCPKISPNGKLYYFNVHFDQTVYEMESVQNLNPQTTPLKPIVNRVNSSSSSINSLNVDHSWLAVELYKSGSESPKSKWDRLCFNFFQACHRVMHSVISQSKSSLIFKTSQLVEQLRILFNVFGLGDSNSSAFQFHKSLPLIHHHILVELSEVILWSHVCSGIWPPPDGWTLLREHLMNLIAWGRHFANLYQDSVHELKVSTANTEQSSSISDVNTTSNAPGRVQNNPFLVSYSSSRGTSQLHSRRGSQDSHRPPMLDPQWDDRPNLLEKFSNASWSAGIALDCLIEQIDEGDGFTPQIVSLVKQVVCDVGTILALFDQLNIESASQEVQQMAVSYKTTSYNLCHQLVQMTVTEPLNLGKPVEELIDIADELNSSIKDLMVSVKFITEESHIKDLMQLQEKIAIFKKTLPTISPETPKITLPILRKSVSLNNLGSGAFKNAMMNRVASTPASNTYIKASDDIDTASIRETTRTRTVNKGARGDKLKQFFGDSFMPDDPSGGARKASVSSNTSSPSAPRAPYLGPDYAPEDVIFNNTGPTPTVKAGTLKSLIQILTAHDGGDPQYMSTFLLTYRSFTTSSQLLEFLSQRFNLEPPSNLKPIQVDEWTEKKLTPIRMRVVIILKTWLETYYMDHEDCGLLEWLREFALFVIKEALPFATDQLIKLIDKRIESADPELRRMVPNLSADLPSSYIPKAYDSVLDINPTEIARQFTLMEFQMFSQIKPVECLNKAWSSQNKDSERHFCPNIRGMIEHFNQLTSWVAFTILSESDIGHRASVYKHYILIAERCYELNNFNALTAILAGLNSAPIHRLKRTLESLSHKSIDTMSRLKRVMESGKNFSLYREHLHKANPPCVPFLGMYLTDLTFIEDGNSDVLPETNLINFSKRSKTAAVIREIQQFQNVNYQLRPLPPLQAMLQKRLSSTYDAHTMYARSLKLEPRESAEQKVARILSETGFF</sequence>
<keyword evidence="11" id="KW-1185">Reference proteome</keyword>
<proteinExistence type="predicted"/>
<dbReference type="InterPro" id="IPR001895">
    <property type="entry name" value="RASGEF_cat_dom"/>
</dbReference>
<dbReference type="InterPro" id="IPR036028">
    <property type="entry name" value="SH3-like_dom_sf"/>
</dbReference>
<dbReference type="Gene3D" id="2.30.30.40">
    <property type="entry name" value="SH3 Domains"/>
    <property type="match status" value="1"/>
</dbReference>
<dbReference type="CDD" id="cd00174">
    <property type="entry name" value="SH3"/>
    <property type="match status" value="1"/>
</dbReference>
<dbReference type="PROSITE" id="PS00720">
    <property type="entry name" value="RASGEF"/>
    <property type="match status" value="1"/>
</dbReference>
<evidence type="ECO:0000259" key="8">
    <source>
        <dbReference type="PROSITE" id="PS50020"/>
    </source>
</evidence>
<organism evidence="10 11">
    <name type="scientific">Conidiobolus coronatus (strain ATCC 28846 / CBS 209.66 / NRRL 28638)</name>
    <name type="common">Delacroixia coronata</name>
    <dbReference type="NCBI Taxonomy" id="796925"/>
    <lineage>
        <taxon>Eukaryota</taxon>
        <taxon>Fungi</taxon>
        <taxon>Fungi incertae sedis</taxon>
        <taxon>Zoopagomycota</taxon>
        <taxon>Entomophthoromycotina</taxon>
        <taxon>Entomophthoromycetes</taxon>
        <taxon>Entomophthorales</taxon>
        <taxon>Ancylistaceae</taxon>
        <taxon>Conidiobolus</taxon>
    </lineage>
</organism>
<dbReference type="InterPro" id="IPR019804">
    <property type="entry name" value="Ras_G-nucl-exch_fac_CS"/>
</dbReference>
<feature type="domain" description="N-terminal Ras-GEF" evidence="9">
    <location>
        <begin position="695"/>
        <end position="825"/>
    </location>
</feature>
<dbReference type="Pfam" id="PF00617">
    <property type="entry name" value="RasGEF"/>
    <property type="match status" value="1"/>
</dbReference>
<dbReference type="PROSITE" id="PS50002">
    <property type="entry name" value="SH3"/>
    <property type="match status" value="1"/>
</dbReference>
<dbReference type="SUPFAM" id="SSF50044">
    <property type="entry name" value="SH3-domain"/>
    <property type="match status" value="1"/>
</dbReference>
<dbReference type="SUPFAM" id="SSF48366">
    <property type="entry name" value="Ras GEF"/>
    <property type="match status" value="1"/>
</dbReference>
<dbReference type="InterPro" id="IPR008937">
    <property type="entry name" value="Ras-like_GEF"/>
</dbReference>
<feature type="region of interest" description="Disordered" evidence="5">
    <location>
        <begin position="644"/>
        <end position="678"/>
    </location>
</feature>
<feature type="region of interest" description="Disordered" evidence="5">
    <location>
        <begin position="363"/>
        <end position="382"/>
    </location>
</feature>
<dbReference type="PANTHER" id="PTHR23113:SF368">
    <property type="entry name" value="CELL DIVISION CONTROL PROTEIN 25"/>
    <property type="match status" value="1"/>
</dbReference>
<dbReference type="EMBL" id="KQ964426">
    <property type="protein sequence ID" value="KXN74214.1"/>
    <property type="molecule type" value="Genomic_DNA"/>
</dbReference>
<dbReference type="AlphaFoldDB" id="A0A137PGT4"/>
<feature type="domain" description="Ras-GEF" evidence="7">
    <location>
        <begin position="859"/>
        <end position="1096"/>
    </location>
</feature>
<name>A0A137PGT4_CONC2</name>
<dbReference type="InterPro" id="IPR001202">
    <property type="entry name" value="WW_dom"/>
</dbReference>